<evidence type="ECO:0000256" key="6">
    <source>
        <dbReference type="HAMAP-Rule" id="MF_00076"/>
    </source>
</evidence>
<gene>
    <name evidence="6 8" type="primary">hisB</name>
    <name evidence="8" type="ORF">DESME_04595</name>
</gene>
<keyword evidence="3 6" id="KW-0028">Amino-acid biosynthesis</keyword>
<dbReference type="SUPFAM" id="SSF54211">
    <property type="entry name" value="Ribosomal protein S5 domain 2-like"/>
    <property type="match status" value="2"/>
</dbReference>
<keyword evidence="9" id="KW-1185">Reference proteome</keyword>
<comment type="similarity">
    <text evidence="6 7">Belongs to the imidazoleglycerol-phosphate dehydratase family.</text>
</comment>
<organism evidence="8 9">
    <name type="scientific">Desulfitobacterium metallireducens DSM 15288</name>
    <dbReference type="NCBI Taxonomy" id="871968"/>
    <lineage>
        <taxon>Bacteria</taxon>
        <taxon>Bacillati</taxon>
        <taxon>Bacillota</taxon>
        <taxon>Clostridia</taxon>
        <taxon>Eubacteriales</taxon>
        <taxon>Desulfitobacteriaceae</taxon>
        <taxon>Desulfitobacterium</taxon>
    </lineage>
</organism>
<dbReference type="PANTHER" id="PTHR23133">
    <property type="entry name" value="IMIDAZOLEGLYCEROL-PHOSPHATE DEHYDRATASE HIS7"/>
    <property type="match status" value="1"/>
</dbReference>
<keyword evidence="6" id="KW-0963">Cytoplasm</keyword>
<proteinExistence type="inferred from homology"/>
<accession>W0E6M4</accession>
<reference evidence="8 9" key="1">
    <citation type="submission" date="2013-12" db="EMBL/GenBank/DDBJ databases">
        <authorList>
            <consortium name="DOE Joint Genome Institute"/>
            <person name="Smidt H."/>
            <person name="Huntemann M."/>
            <person name="Han J."/>
            <person name="Chen A."/>
            <person name="Kyrpides N."/>
            <person name="Mavromatis K."/>
            <person name="Markowitz V."/>
            <person name="Palaniappan K."/>
            <person name="Ivanova N."/>
            <person name="Schaumberg A."/>
            <person name="Pati A."/>
            <person name="Liolios K."/>
            <person name="Nordberg H.P."/>
            <person name="Cantor M.N."/>
            <person name="Hua S.X."/>
            <person name="Woyke T."/>
        </authorList>
    </citation>
    <scope>NUCLEOTIDE SEQUENCE [LARGE SCALE GENOMIC DNA]</scope>
    <source>
        <strain evidence="9">DSM 15288</strain>
    </source>
</reference>
<dbReference type="FunFam" id="3.30.230.40:FF:000003">
    <property type="entry name" value="Imidazoleglycerol-phosphate dehydratase HisB"/>
    <property type="match status" value="1"/>
</dbReference>
<dbReference type="PANTHER" id="PTHR23133:SF2">
    <property type="entry name" value="IMIDAZOLEGLYCEROL-PHOSPHATE DEHYDRATASE"/>
    <property type="match status" value="1"/>
</dbReference>
<dbReference type="PROSITE" id="PS00955">
    <property type="entry name" value="IGP_DEHYDRATASE_2"/>
    <property type="match status" value="1"/>
</dbReference>
<protein>
    <recommendedName>
        <fullName evidence="2 6">Imidazoleglycerol-phosphate dehydratase</fullName>
        <shortName evidence="6">IGPD</shortName>
        <ecNumber evidence="6 7">4.2.1.19</ecNumber>
    </recommendedName>
</protein>
<dbReference type="Proteomes" id="UP000010847">
    <property type="component" value="Chromosome"/>
</dbReference>
<keyword evidence="5 6" id="KW-0456">Lyase</keyword>
<dbReference type="KEGG" id="dmt:DESME_04595"/>
<comment type="pathway">
    <text evidence="1 6 7">Amino-acid biosynthesis; L-histidine biosynthesis; L-histidine from 5-phospho-alpha-D-ribose 1-diphosphate: step 6/9.</text>
</comment>
<dbReference type="GO" id="GO:0005737">
    <property type="term" value="C:cytoplasm"/>
    <property type="evidence" value="ECO:0007669"/>
    <property type="project" value="UniProtKB-SubCell"/>
</dbReference>
<dbReference type="UniPathway" id="UPA00031">
    <property type="reaction ID" value="UER00011"/>
</dbReference>
<evidence type="ECO:0000256" key="5">
    <source>
        <dbReference type="ARBA" id="ARBA00023239"/>
    </source>
</evidence>
<dbReference type="CDD" id="cd07914">
    <property type="entry name" value="IGPD"/>
    <property type="match status" value="1"/>
</dbReference>
<keyword evidence="4 6" id="KW-0368">Histidine biosynthesis</keyword>
<dbReference type="NCBIfam" id="NF002111">
    <property type="entry name" value="PRK00951.2-1"/>
    <property type="match status" value="1"/>
</dbReference>
<dbReference type="Pfam" id="PF00475">
    <property type="entry name" value="IGPD"/>
    <property type="match status" value="1"/>
</dbReference>
<dbReference type="Gene3D" id="3.30.230.40">
    <property type="entry name" value="Imidazole glycerol phosphate dehydratase, domain 1"/>
    <property type="match status" value="2"/>
</dbReference>
<evidence type="ECO:0000256" key="7">
    <source>
        <dbReference type="RuleBase" id="RU000599"/>
    </source>
</evidence>
<sequence>MREATLERNTRETQIRVRFNLDGSGEAQIKTGIGFFDHMLISFSRFGYFDLDVQAQGDLQVDPHHTIEDCGIVLGQALQKALGERQGIERVGDTSLPMDEALVQVALDLSNRPFLVWDVECSDGMIGDFPVEMAEEFFRALAVNAGITLHIHLITGKNRHHIMEAVFKGVGRALGLAVRVNPRFKGVLSTKGVL</sequence>
<dbReference type="HAMAP" id="MF_00076">
    <property type="entry name" value="HisB"/>
    <property type="match status" value="1"/>
</dbReference>
<dbReference type="STRING" id="871968.DESME_04595"/>
<dbReference type="NCBIfam" id="NF002114">
    <property type="entry name" value="PRK00951.2-4"/>
    <property type="match status" value="1"/>
</dbReference>
<dbReference type="InterPro" id="IPR000807">
    <property type="entry name" value="ImidazoleglycerolP_deHydtase"/>
</dbReference>
<evidence type="ECO:0000256" key="3">
    <source>
        <dbReference type="ARBA" id="ARBA00022605"/>
    </source>
</evidence>
<dbReference type="HOGENOM" id="CLU_044308_3_0_9"/>
<dbReference type="InterPro" id="IPR020568">
    <property type="entry name" value="Ribosomal_Su5_D2-typ_SF"/>
</dbReference>
<dbReference type="PROSITE" id="PS00954">
    <property type="entry name" value="IGP_DEHYDRATASE_1"/>
    <property type="match status" value="1"/>
</dbReference>
<evidence type="ECO:0000256" key="4">
    <source>
        <dbReference type="ARBA" id="ARBA00023102"/>
    </source>
</evidence>
<dbReference type="OrthoDB" id="9790411at2"/>
<dbReference type="FunFam" id="3.30.230.40:FF:000001">
    <property type="entry name" value="Imidazoleglycerol-phosphate dehydratase HisB"/>
    <property type="match status" value="1"/>
</dbReference>
<evidence type="ECO:0000313" key="9">
    <source>
        <dbReference type="Proteomes" id="UP000010847"/>
    </source>
</evidence>
<dbReference type="GO" id="GO:0004424">
    <property type="term" value="F:imidazoleglycerol-phosphate dehydratase activity"/>
    <property type="evidence" value="ECO:0007669"/>
    <property type="project" value="UniProtKB-UniRule"/>
</dbReference>
<evidence type="ECO:0000256" key="2">
    <source>
        <dbReference type="ARBA" id="ARBA00016664"/>
    </source>
</evidence>
<evidence type="ECO:0000313" key="8">
    <source>
        <dbReference type="EMBL" id="AHF06417.1"/>
    </source>
</evidence>
<dbReference type="eggNOG" id="COG0131">
    <property type="taxonomic scope" value="Bacteria"/>
</dbReference>
<dbReference type="EMBL" id="CP007032">
    <property type="protein sequence ID" value="AHF06417.1"/>
    <property type="molecule type" value="Genomic_DNA"/>
</dbReference>
<comment type="subcellular location">
    <subcellularLocation>
        <location evidence="6 7">Cytoplasm</location>
    </subcellularLocation>
</comment>
<dbReference type="InterPro" id="IPR038494">
    <property type="entry name" value="IGPD_sf"/>
</dbReference>
<evidence type="ECO:0000256" key="1">
    <source>
        <dbReference type="ARBA" id="ARBA00005047"/>
    </source>
</evidence>
<comment type="catalytic activity">
    <reaction evidence="6 7">
        <text>D-erythro-1-(imidazol-4-yl)glycerol 3-phosphate = 3-(imidazol-4-yl)-2-oxopropyl phosphate + H2O</text>
        <dbReference type="Rhea" id="RHEA:11040"/>
        <dbReference type="ChEBI" id="CHEBI:15377"/>
        <dbReference type="ChEBI" id="CHEBI:57766"/>
        <dbReference type="ChEBI" id="CHEBI:58278"/>
        <dbReference type="EC" id="4.2.1.19"/>
    </reaction>
</comment>
<dbReference type="InterPro" id="IPR020565">
    <property type="entry name" value="ImidazoleglycerP_deHydtase_CS"/>
</dbReference>
<dbReference type="EC" id="4.2.1.19" evidence="6 7"/>
<dbReference type="AlphaFoldDB" id="W0E6M4"/>
<name>W0E6M4_9FIRM</name>
<dbReference type="GO" id="GO:0000105">
    <property type="term" value="P:L-histidine biosynthetic process"/>
    <property type="evidence" value="ECO:0007669"/>
    <property type="project" value="UniProtKB-UniRule"/>
</dbReference>